<sequence>MESIDVDVLVCGGGMSGMACAAFAAQSGARVLVAEKQGTVGGSSNYSAGMFWAPQTYDKLRSWVPDGDPELQRAWLSDYLPAVQWMRENQVPTAERFDGIMTIGIGFPIQISHLHSLHRKRIESSKAGSGIWTNTSVVKLIQNSPCAPGSRINGAIVCCVQSSGQSTSCYEIKAKTVVLATGGFQGSSSLTAKYLGQGGDNIFLRSNRGSVGDGLNLAIGAGAGTSRGMNTYYGHLMAAPLRSDEVEPKDYLPLAQYQSRYCLLLNQGGRRFADETTGDEIINQYLAKQENRRGFLLFNEKTRLQHCVSALFPNAGDVDRLQKAHEHGCNVGAASTLGELIEILAQWGVDCVNAKSTIEKYDRVIRQKGENELGLDAPVGRGGLPPASLVEGDGPFYAIEVQPSITFTYGGINIDKQGHALTANKTIIPGLLVAGVDAGGFSNLGYAGGLALAFVTGIWAAREVARELGLPLPRLPVPDARDAETKPIKERL</sequence>
<evidence type="ECO:0000313" key="7">
    <source>
        <dbReference type="Proteomes" id="UP000019804"/>
    </source>
</evidence>
<dbReference type="GeneID" id="63698810"/>
<dbReference type="InterPro" id="IPR003953">
    <property type="entry name" value="FAD-dep_OxRdtase_2_FAD-bd"/>
</dbReference>
<dbReference type="SUPFAM" id="SSF56425">
    <property type="entry name" value="Succinate dehydrogenase/fumarate reductase flavoprotein, catalytic domain"/>
    <property type="match status" value="1"/>
</dbReference>
<dbReference type="InterPro" id="IPR027477">
    <property type="entry name" value="Succ_DH/fumarate_Rdtase_cat_sf"/>
</dbReference>
<dbReference type="PANTHER" id="PTHR43400:SF7">
    <property type="entry name" value="FAD-DEPENDENT OXIDOREDUCTASE 2 FAD BINDING DOMAIN-CONTAINING PROTEIN"/>
    <property type="match status" value="1"/>
</dbReference>
<dbReference type="EMBL" id="KK088412">
    <property type="protein sequence ID" value="EYE99204.1"/>
    <property type="molecule type" value="Genomic_DNA"/>
</dbReference>
<evidence type="ECO:0000256" key="1">
    <source>
        <dbReference type="ARBA" id="ARBA00001974"/>
    </source>
</evidence>
<keyword evidence="7" id="KW-1185">Reference proteome</keyword>
<feature type="domain" description="FAD-dependent oxidoreductase 2 FAD-binding" evidence="5">
    <location>
        <begin position="7"/>
        <end position="66"/>
    </location>
</feature>
<dbReference type="PANTHER" id="PTHR43400">
    <property type="entry name" value="FUMARATE REDUCTASE"/>
    <property type="match status" value="1"/>
</dbReference>
<keyword evidence="4" id="KW-0560">Oxidoreductase</keyword>
<reference evidence="7" key="1">
    <citation type="journal article" date="2014" name="Nat. Commun.">
        <title>Genomic adaptations of the halophilic Dead Sea filamentous fungus Eurotium rubrum.</title>
        <authorList>
            <person name="Kis-Papo T."/>
            <person name="Weig A.R."/>
            <person name="Riley R."/>
            <person name="Persoh D."/>
            <person name="Salamov A."/>
            <person name="Sun H."/>
            <person name="Lipzen A."/>
            <person name="Wasser S.P."/>
            <person name="Rambold G."/>
            <person name="Grigoriev I.V."/>
            <person name="Nevo E."/>
        </authorList>
    </citation>
    <scope>NUCLEOTIDE SEQUENCE [LARGE SCALE GENOMIC DNA]</scope>
    <source>
        <strain evidence="7">CBS 135680</strain>
    </source>
</reference>
<dbReference type="RefSeq" id="XP_040642892.1">
    <property type="nucleotide sequence ID" value="XM_040783686.1"/>
</dbReference>
<dbReference type="Gene3D" id="3.50.50.60">
    <property type="entry name" value="FAD/NAD(P)-binding domain"/>
    <property type="match status" value="1"/>
</dbReference>
<dbReference type="STRING" id="1388766.A0A017SRJ1"/>
<keyword evidence="3" id="KW-0274">FAD</keyword>
<dbReference type="HOGENOM" id="CLU_011398_4_6_1"/>
<feature type="domain" description="FAD-dependent oxidoreductase 2 FAD-binding" evidence="5">
    <location>
        <begin position="125"/>
        <end position="442"/>
    </location>
</feature>
<evidence type="ECO:0000259" key="5">
    <source>
        <dbReference type="Pfam" id="PF00890"/>
    </source>
</evidence>
<gene>
    <name evidence="6" type="ORF">EURHEDRAFT_447708</name>
</gene>
<evidence type="ECO:0000256" key="3">
    <source>
        <dbReference type="ARBA" id="ARBA00022827"/>
    </source>
</evidence>
<dbReference type="InterPro" id="IPR036188">
    <property type="entry name" value="FAD/NAD-bd_sf"/>
</dbReference>
<dbReference type="Gene3D" id="3.90.700.10">
    <property type="entry name" value="Succinate dehydrogenase/fumarate reductase flavoprotein, catalytic domain"/>
    <property type="match status" value="1"/>
</dbReference>
<organism evidence="6 7">
    <name type="scientific">Aspergillus ruber (strain CBS 135680)</name>
    <dbReference type="NCBI Taxonomy" id="1388766"/>
    <lineage>
        <taxon>Eukaryota</taxon>
        <taxon>Fungi</taxon>
        <taxon>Dikarya</taxon>
        <taxon>Ascomycota</taxon>
        <taxon>Pezizomycotina</taxon>
        <taxon>Eurotiomycetes</taxon>
        <taxon>Eurotiomycetidae</taxon>
        <taxon>Eurotiales</taxon>
        <taxon>Aspergillaceae</taxon>
        <taxon>Aspergillus</taxon>
        <taxon>Aspergillus subgen. Aspergillus</taxon>
    </lineage>
</organism>
<evidence type="ECO:0000313" key="6">
    <source>
        <dbReference type="EMBL" id="EYE99204.1"/>
    </source>
</evidence>
<name>A0A017SRJ1_ASPRC</name>
<dbReference type="AlphaFoldDB" id="A0A017SRJ1"/>
<dbReference type="OrthoDB" id="7777654at2759"/>
<proteinExistence type="predicted"/>
<accession>A0A017SRJ1</accession>
<keyword evidence="2" id="KW-0285">Flavoprotein</keyword>
<evidence type="ECO:0000256" key="4">
    <source>
        <dbReference type="ARBA" id="ARBA00023002"/>
    </source>
</evidence>
<dbReference type="SUPFAM" id="SSF51905">
    <property type="entry name" value="FAD/NAD(P)-binding domain"/>
    <property type="match status" value="1"/>
</dbReference>
<dbReference type="Proteomes" id="UP000019804">
    <property type="component" value="Unassembled WGS sequence"/>
</dbReference>
<dbReference type="GO" id="GO:0016491">
    <property type="term" value="F:oxidoreductase activity"/>
    <property type="evidence" value="ECO:0007669"/>
    <property type="project" value="UniProtKB-KW"/>
</dbReference>
<dbReference type="Pfam" id="PF00890">
    <property type="entry name" value="FAD_binding_2"/>
    <property type="match status" value="2"/>
</dbReference>
<protein>
    <submittedName>
        <fullName evidence="6">FAD/NAD(P)-binding domain-containing protein</fullName>
    </submittedName>
</protein>
<comment type="cofactor">
    <cofactor evidence="1">
        <name>FAD</name>
        <dbReference type="ChEBI" id="CHEBI:57692"/>
    </cofactor>
</comment>
<evidence type="ECO:0000256" key="2">
    <source>
        <dbReference type="ARBA" id="ARBA00022630"/>
    </source>
</evidence>
<dbReference type="InterPro" id="IPR050315">
    <property type="entry name" value="FAD-oxidoreductase_2"/>
</dbReference>